<organism evidence="2 3">
    <name type="scientific">Providencia huaxiensis</name>
    <dbReference type="NCBI Taxonomy" id="2027290"/>
    <lineage>
        <taxon>Bacteria</taxon>
        <taxon>Pseudomonadati</taxon>
        <taxon>Pseudomonadota</taxon>
        <taxon>Gammaproteobacteria</taxon>
        <taxon>Enterobacterales</taxon>
        <taxon>Morganellaceae</taxon>
        <taxon>Providencia</taxon>
    </lineage>
</organism>
<accession>A0A8I2INN1</accession>
<dbReference type="Proteomes" id="UP000674270">
    <property type="component" value="Unassembled WGS sequence"/>
</dbReference>
<reference evidence="2" key="1">
    <citation type="submission" date="2021-03" db="EMBL/GenBank/DDBJ databases">
        <authorList>
            <person name="Stanton E."/>
        </authorList>
    </citation>
    <scope>NUCLEOTIDE SEQUENCE</scope>
    <source>
        <strain evidence="2">2020EL-00113</strain>
    </source>
</reference>
<protein>
    <submittedName>
        <fullName evidence="2">GPO family capsid scaffolding protein</fullName>
    </submittedName>
</protein>
<dbReference type="RefSeq" id="WP_210848717.1">
    <property type="nucleotide sequence ID" value="NZ_JAGKLY010000006.1"/>
</dbReference>
<feature type="compositionally biased region" description="Polar residues" evidence="1">
    <location>
        <begin position="258"/>
        <end position="272"/>
    </location>
</feature>
<comment type="caution">
    <text evidence="2">The sequence shown here is derived from an EMBL/GenBank/DDBJ whole genome shotgun (WGS) entry which is preliminary data.</text>
</comment>
<dbReference type="Pfam" id="PF05929">
    <property type="entry name" value="Phage_GPO"/>
    <property type="match status" value="1"/>
</dbReference>
<evidence type="ECO:0000313" key="3">
    <source>
        <dbReference type="Proteomes" id="UP000674270"/>
    </source>
</evidence>
<evidence type="ECO:0000256" key="1">
    <source>
        <dbReference type="SAM" id="MobiDB-lite"/>
    </source>
</evidence>
<gene>
    <name evidence="2" type="ORF">J7T18_14775</name>
</gene>
<sequence>MPKDNKTLQVIVCTEGGTLNGFAVSRDQIQQMADNYSPQLYAARINLEHITSIFPDSQWRHFSMVDSVRAVELEDGPLKGKLALEITATIDPVKDAGLLALNQSGQKIFSSIEFLPDCPNDAAKGAYLTGVALTDTPAAFGTQVIKLSNRERGLPDDANNTYTASLETVVKLTAAAVKDKTDKQSLSEQFLDGIKKVLGIQRDTASQEISALREGINLTATTCANALKEVEVLTAKNEAQAGDINKLTQELESLKTQLSSTDAGGEQRQLSTGNGGFVQSEY</sequence>
<dbReference type="EMBL" id="JAGKLY010000006">
    <property type="protein sequence ID" value="MBQ0269567.1"/>
    <property type="molecule type" value="Genomic_DNA"/>
</dbReference>
<dbReference type="InterPro" id="IPR009228">
    <property type="entry name" value="Capsid_scaffold_GpO"/>
</dbReference>
<name>A0A8I2INN1_9GAMM</name>
<dbReference type="AlphaFoldDB" id="A0A8I2INN1"/>
<proteinExistence type="predicted"/>
<evidence type="ECO:0000313" key="2">
    <source>
        <dbReference type="EMBL" id="MBQ0269567.1"/>
    </source>
</evidence>
<feature type="region of interest" description="Disordered" evidence="1">
    <location>
        <begin position="258"/>
        <end position="282"/>
    </location>
</feature>